<protein>
    <submittedName>
        <fullName evidence="1">Molecular chaperone DnaJ</fullName>
    </submittedName>
</protein>
<dbReference type="EMBL" id="MASW01000005">
    <property type="protein sequence ID" value="PXY22237.1"/>
    <property type="molecule type" value="Genomic_DNA"/>
</dbReference>
<evidence type="ECO:0000313" key="1">
    <source>
        <dbReference type="EMBL" id="PXY22237.1"/>
    </source>
</evidence>
<name>A0A2V4ANT5_9PSEU</name>
<dbReference type="AlphaFoldDB" id="A0A2V4ANT5"/>
<dbReference type="Proteomes" id="UP000249915">
    <property type="component" value="Unassembled WGS sequence"/>
</dbReference>
<accession>A0A2V4ANT5</accession>
<dbReference type="InterPro" id="IPR018961">
    <property type="entry name" value="DnaJ_homolog_subfam-C_membr-28"/>
</dbReference>
<reference evidence="1 2" key="1">
    <citation type="submission" date="2016-07" db="EMBL/GenBank/DDBJ databases">
        <title>Draft genome sequence of Prauserella muralis DSM 45305, isolated from a mould-covered wall in an indoor environment.</title>
        <authorList>
            <person name="Ruckert C."/>
            <person name="Albersmeier A."/>
            <person name="Jiang C.-L."/>
            <person name="Jiang Y."/>
            <person name="Kalinowski J."/>
            <person name="Schneider O."/>
            <person name="Winkler A."/>
            <person name="Zotchev S.B."/>
        </authorList>
    </citation>
    <scope>NUCLEOTIDE SEQUENCE [LARGE SCALE GENOMIC DNA]</scope>
    <source>
        <strain evidence="1 2">DSM 45305</strain>
    </source>
</reference>
<dbReference type="OrthoDB" id="3395286at2"/>
<evidence type="ECO:0000313" key="2">
    <source>
        <dbReference type="Proteomes" id="UP000249915"/>
    </source>
</evidence>
<organism evidence="1 2">
    <name type="scientific">Prauserella muralis</name>
    <dbReference type="NCBI Taxonomy" id="588067"/>
    <lineage>
        <taxon>Bacteria</taxon>
        <taxon>Bacillati</taxon>
        <taxon>Actinomycetota</taxon>
        <taxon>Actinomycetes</taxon>
        <taxon>Pseudonocardiales</taxon>
        <taxon>Pseudonocardiaceae</taxon>
        <taxon>Prauserella</taxon>
    </lineage>
</organism>
<proteinExistence type="predicted"/>
<keyword evidence="2" id="KW-1185">Reference proteome</keyword>
<comment type="caution">
    <text evidence="1">The sequence shown here is derived from an EMBL/GenBank/DDBJ whole genome shotgun (WGS) entry which is preliminary data.</text>
</comment>
<sequence>MTERKPPGVSFESWVDKQIREAQERGEFDNLPGAGKPLPGAGGRVEENEWLRDFVRREGVSTEALLPTSLRLRKEVERLPEAVRGLRTEGEVRDVVAGLNRRIAEWMRTGTGPRIPLGLVDADDVVRHWRAG</sequence>
<dbReference type="RefSeq" id="WP_112282840.1">
    <property type="nucleotide sequence ID" value="NZ_MASW01000005.1"/>
</dbReference>
<gene>
    <name evidence="1" type="ORF">BAY60_20340</name>
</gene>
<dbReference type="Pfam" id="PF09350">
    <property type="entry name" value="DJC28_CD"/>
    <property type="match status" value="1"/>
</dbReference>